<evidence type="ECO:0000256" key="1">
    <source>
        <dbReference type="ARBA" id="ARBA00004834"/>
    </source>
</evidence>
<reference evidence="7" key="1">
    <citation type="submission" date="2020-10" db="EMBL/GenBank/DDBJ databases">
        <title>Sequencing the genomes of 1000 actinobacteria strains.</title>
        <authorList>
            <person name="Klenk H.-P."/>
        </authorList>
    </citation>
    <scope>NUCLEOTIDE SEQUENCE</scope>
    <source>
        <strain evidence="7">DSM 45354</strain>
    </source>
</reference>
<organism evidence="7 8">
    <name type="scientific">Actinopolymorpha pittospori</name>
    <dbReference type="NCBI Taxonomy" id="648752"/>
    <lineage>
        <taxon>Bacteria</taxon>
        <taxon>Bacillati</taxon>
        <taxon>Actinomycetota</taxon>
        <taxon>Actinomycetes</taxon>
        <taxon>Propionibacteriales</taxon>
        <taxon>Actinopolymorphaceae</taxon>
        <taxon>Actinopolymorpha</taxon>
    </lineage>
</organism>
<evidence type="ECO:0000256" key="2">
    <source>
        <dbReference type="ARBA" id="ARBA00009865"/>
    </source>
</evidence>
<dbReference type="Pfam" id="PF04616">
    <property type="entry name" value="Glyco_hydro_43"/>
    <property type="match status" value="1"/>
</dbReference>
<dbReference type="InterPro" id="IPR006710">
    <property type="entry name" value="Glyco_hydro_43"/>
</dbReference>
<comment type="caution">
    <text evidence="7">The sequence shown here is derived from an EMBL/GenBank/DDBJ whole genome shotgun (WGS) entry which is preliminary data.</text>
</comment>
<evidence type="ECO:0000256" key="6">
    <source>
        <dbReference type="RuleBase" id="RU361187"/>
    </source>
</evidence>
<dbReference type="PANTHER" id="PTHR43301">
    <property type="entry name" value="ARABINAN ENDO-1,5-ALPHA-L-ARABINOSIDASE"/>
    <property type="match status" value="1"/>
</dbReference>
<dbReference type="PANTHER" id="PTHR43301:SF3">
    <property type="entry name" value="ARABINAN ENDO-1,5-ALPHA-L-ARABINOSIDASE A-RELATED"/>
    <property type="match status" value="1"/>
</dbReference>
<dbReference type="Proteomes" id="UP000638648">
    <property type="component" value="Unassembled WGS sequence"/>
</dbReference>
<keyword evidence="4 6" id="KW-0326">Glycosidase</keyword>
<evidence type="ECO:0000313" key="8">
    <source>
        <dbReference type="Proteomes" id="UP000638648"/>
    </source>
</evidence>
<dbReference type="GO" id="GO:0004553">
    <property type="term" value="F:hydrolase activity, hydrolyzing O-glycosyl compounds"/>
    <property type="evidence" value="ECO:0007669"/>
    <property type="project" value="InterPro"/>
</dbReference>
<protein>
    <submittedName>
        <fullName evidence="7">Beta-xylosidase</fullName>
    </submittedName>
</protein>
<dbReference type="InterPro" id="IPR050727">
    <property type="entry name" value="GH43_arabinanases"/>
</dbReference>
<comment type="pathway">
    <text evidence="1">Glycan metabolism; L-arabinan degradation.</text>
</comment>
<dbReference type="CDD" id="cd08981">
    <property type="entry name" value="GH43_Bt1873-like"/>
    <property type="match status" value="1"/>
</dbReference>
<gene>
    <name evidence="7" type="ORF">HEB94_004730</name>
</gene>
<dbReference type="RefSeq" id="WP_202896486.1">
    <property type="nucleotide sequence ID" value="NZ_BAABJL010000040.1"/>
</dbReference>
<dbReference type="Gene3D" id="2.115.10.20">
    <property type="entry name" value="Glycosyl hydrolase domain, family 43"/>
    <property type="match status" value="1"/>
</dbReference>
<dbReference type="InterPro" id="IPR023296">
    <property type="entry name" value="Glyco_hydro_beta-prop_sf"/>
</dbReference>
<dbReference type="PROSITE" id="PS51318">
    <property type="entry name" value="TAT"/>
    <property type="match status" value="1"/>
</dbReference>
<evidence type="ECO:0000313" key="7">
    <source>
        <dbReference type="EMBL" id="MBE1607882.1"/>
    </source>
</evidence>
<dbReference type="GO" id="GO:0005975">
    <property type="term" value="P:carbohydrate metabolic process"/>
    <property type="evidence" value="ECO:0007669"/>
    <property type="project" value="InterPro"/>
</dbReference>
<evidence type="ECO:0000256" key="4">
    <source>
        <dbReference type="ARBA" id="ARBA00023295"/>
    </source>
</evidence>
<feature type="site" description="Important for catalytic activity, responsible for pKa modulation of the active site Glu and correct orientation of both the proton donor and substrate" evidence="5">
    <location>
        <position position="193"/>
    </location>
</feature>
<dbReference type="SUPFAM" id="SSF75005">
    <property type="entry name" value="Arabinanase/levansucrase/invertase"/>
    <property type="match status" value="1"/>
</dbReference>
<accession>A0A927MX64</accession>
<sequence length="378" mass="42123">MYDRKVDAVVYSRRTFVKATGSVAAATALGAGAAAAPARAEAAELMRLPDMPLHDPYIVADKQTRTYYLYTSNVSSVSGVQGTGTMVYRSENLRDWQKPEVVFLTADQEGIWATRGGWAPEVHKYRGRYYLFTTLHDENKPLPIPPPNRYGTPFQIPNYMRGTIIAVANSPLGPFKVIDPSRPVAPTNFMTLDGTLWVDRRGQPWMVYAHEWLQKIDGTIEAVRLEHDLSGAAEDPIYLFKASDAFWTTEQIPGATAHQITPYVTDGPQVYQAPSGALVMMWSTYEKNVAEDSGTISGNYVQTYAVSRSGTLEGPWEQQRPLVRDDSGHGMLFESFDGQLMMVLHRPFDNARGKLYEMELTGSELRVVRQRVDLDGGG</sequence>
<proteinExistence type="inferred from homology"/>
<dbReference type="InterPro" id="IPR006311">
    <property type="entry name" value="TAT_signal"/>
</dbReference>
<evidence type="ECO:0000256" key="3">
    <source>
        <dbReference type="ARBA" id="ARBA00022801"/>
    </source>
</evidence>
<dbReference type="EMBL" id="JADBEM010000001">
    <property type="protein sequence ID" value="MBE1607882.1"/>
    <property type="molecule type" value="Genomic_DNA"/>
</dbReference>
<comment type="similarity">
    <text evidence="2 6">Belongs to the glycosyl hydrolase 43 family.</text>
</comment>
<keyword evidence="3 6" id="KW-0378">Hydrolase</keyword>
<dbReference type="AlphaFoldDB" id="A0A927MX64"/>
<keyword evidence="8" id="KW-1185">Reference proteome</keyword>
<name>A0A927MX64_9ACTN</name>
<evidence type="ECO:0000256" key="5">
    <source>
        <dbReference type="PIRSR" id="PIRSR606710-2"/>
    </source>
</evidence>